<proteinExistence type="predicted"/>
<dbReference type="EMBL" id="KE356560">
    <property type="protein sequence ID" value="ERG91981.1"/>
    <property type="molecule type" value="Genomic_DNA"/>
</dbReference>
<dbReference type="AlphaFoldDB" id="U1PII7"/>
<evidence type="ECO:0000313" key="2">
    <source>
        <dbReference type="Proteomes" id="UP000030649"/>
    </source>
</evidence>
<sequence length="116" mass="12354">MQRCQFLATIPQTTTADTSRVEEIVEDRSVTDDGTHSITDCGSVLSGLNNVHVTADMNDGPLNVEGVHEENGWSGVDLRWSSGPIEVGTGLDPEDARDLAARLVVAADAAEGKFDE</sequence>
<reference evidence="1 2" key="1">
    <citation type="journal article" date="2013" name="PLoS ONE">
        <title>Assembly-driven community genomics of a hypersaline microbial ecosystem.</title>
        <authorList>
            <person name="Podell S."/>
            <person name="Ugalde J.A."/>
            <person name="Narasingarao P."/>
            <person name="Banfield J.F."/>
            <person name="Heidelberg K.B."/>
            <person name="Allen E.E."/>
        </authorList>
    </citation>
    <scope>NUCLEOTIDE SEQUENCE [LARGE SCALE GENOMIC DNA]</scope>
    <source>
        <strain evidence="2">J07HQW1</strain>
    </source>
</reference>
<name>U1PII7_9EURY</name>
<dbReference type="HOGENOM" id="CLU_2091254_0_0_2"/>
<accession>U1PII7</accession>
<gene>
    <name evidence="1" type="ORF">J07HQW1_02015</name>
</gene>
<evidence type="ECO:0000313" key="1">
    <source>
        <dbReference type="EMBL" id="ERG91981.1"/>
    </source>
</evidence>
<dbReference type="STRING" id="1238424.J07HQW1_02015"/>
<organism evidence="1 2">
    <name type="scientific">Haloquadratum walsbyi J07HQW1</name>
    <dbReference type="NCBI Taxonomy" id="1238424"/>
    <lineage>
        <taxon>Archaea</taxon>
        <taxon>Methanobacteriati</taxon>
        <taxon>Methanobacteriota</taxon>
        <taxon>Stenosarchaea group</taxon>
        <taxon>Halobacteria</taxon>
        <taxon>Halobacteriales</taxon>
        <taxon>Haloferacaceae</taxon>
        <taxon>Haloquadratum</taxon>
    </lineage>
</organism>
<dbReference type="Proteomes" id="UP000030649">
    <property type="component" value="Unassembled WGS sequence"/>
</dbReference>
<protein>
    <submittedName>
        <fullName evidence="1">Uncharacterized protein</fullName>
    </submittedName>
</protein>